<feature type="binding site" evidence="9">
    <location>
        <position position="318"/>
    </location>
    <ligand>
        <name>3-phosphoshikimate</name>
        <dbReference type="ChEBI" id="CHEBI:145989"/>
    </ligand>
</feature>
<evidence type="ECO:0000256" key="7">
    <source>
        <dbReference type="ARBA" id="ARBA00023141"/>
    </source>
</evidence>
<comment type="similarity">
    <text evidence="3 9">Belongs to the EPSP synthase family.</text>
</comment>
<evidence type="ECO:0000256" key="8">
    <source>
        <dbReference type="ARBA" id="ARBA00044633"/>
    </source>
</evidence>
<feature type="binding site" evidence="9">
    <location>
        <position position="23"/>
    </location>
    <ligand>
        <name>3-phosphoshikimate</name>
        <dbReference type="ChEBI" id="CHEBI:145989"/>
    </ligand>
</feature>
<name>A0A2T4Z9Z1_9BACL</name>
<feature type="binding site" evidence="9">
    <location>
        <position position="169"/>
    </location>
    <ligand>
        <name>3-phosphoshikimate</name>
        <dbReference type="ChEBI" id="CHEBI:145989"/>
    </ligand>
</feature>
<dbReference type="SUPFAM" id="SSF55205">
    <property type="entry name" value="EPT/RTPC-like"/>
    <property type="match status" value="1"/>
</dbReference>
<feature type="binding site" evidence="9">
    <location>
        <position position="391"/>
    </location>
    <ligand>
        <name>phosphoenolpyruvate</name>
        <dbReference type="ChEBI" id="CHEBI:58702"/>
    </ligand>
</feature>
<evidence type="ECO:0000259" key="10">
    <source>
        <dbReference type="Pfam" id="PF00275"/>
    </source>
</evidence>
<dbReference type="GO" id="GO:0009423">
    <property type="term" value="P:chorismate biosynthetic process"/>
    <property type="evidence" value="ECO:0007669"/>
    <property type="project" value="UniProtKB-UniRule"/>
</dbReference>
<feature type="domain" description="Enolpyruvate transferase" evidence="10">
    <location>
        <begin position="8"/>
        <end position="426"/>
    </location>
</feature>
<dbReference type="Proteomes" id="UP000241639">
    <property type="component" value="Unassembled WGS sequence"/>
</dbReference>
<dbReference type="PANTHER" id="PTHR21090">
    <property type="entry name" value="AROM/DEHYDROQUINATE SYNTHASE"/>
    <property type="match status" value="1"/>
</dbReference>
<comment type="caution">
    <text evidence="9">Lacks conserved residue(s) required for the propagation of feature annotation.</text>
</comment>
<evidence type="ECO:0000256" key="1">
    <source>
        <dbReference type="ARBA" id="ARBA00002174"/>
    </source>
</evidence>
<dbReference type="PROSITE" id="PS00885">
    <property type="entry name" value="EPSP_SYNTHASE_2"/>
    <property type="match status" value="1"/>
</dbReference>
<dbReference type="PROSITE" id="PS00104">
    <property type="entry name" value="EPSP_SYNTHASE_1"/>
    <property type="match status" value="1"/>
</dbReference>
<evidence type="ECO:0000313" key="11">
    <source>
        <dbReference type="EMBL" id="PTM58693.1"/>
    </source>
</evidence>
<dbReference type="FunFam" id="3.65.10.10:FF:000006">
    <property type="entry name" value="3-phosphoshikimate 1-carboxyvinyltransferase"/>
    <property type="match status" value="1"/>
</dbReference>
<dbReference type="InterPro" id="IPR001986">
    <property type="entry name" value="Enolpyruvate_Tfrase_dom"/>
</dbReference>
<evidence type="ECO:0000256" key="5">
    <source>
        <dbReference type="ARBA" id="ARBA00022605"/>
    </source>
</evidence>
<keyword evidence="7 9" id="KW-0057">Aromatic amino acid biosynthesis</keyword>
<keyword evidence="6 9" id="KW-0808">Transferase</keyword>
<comment type="subcellular location">
    <subcellularLocation>
        <location evidence="9">Cytoplasm</location>
    </subcellularLocation>
</comment>
<keyword evidence="12" id="KW-1185">Reference proteome</keyword>
<dbReference type="InterPro" id="IPR023193">
    <property type="entry name" value="EPSP_synthase_CS"/>
</dbReference>
<feature type="binding site" evidence="9">
    <location>
        <position position="28"/>
    </location>
    <ligand>
        <name>3-phosphoshikimate</name>
        <dbReference type="ChEBI" id="CHEBI:145989"/>
    </ligand>
</feature>
<keyword evidence="5 9" id="KW-0028">Amino-acid biosynthesis</keyword>
<evidence type="ECO:0000256" key="6">
    <source>
        <dbReference type="ARBA" id="ARBA00022679"/>
    </source>
</evidence>
<dbReference type="EC" id="2.5.1.19" evidence="9"/>
<feature type="active site" description="Proton acceptor" evidence="9">
    <location>
        <position position="318"/>
    </location>
</feature>
<evidence type="ECO:0000256" key="2">
    <source>
        <dbReference type="ARBA" id="ARBA00004811"/>
    </source>
</evidence>
<sequence>MVETLTIQPAASLQGEVTVPGDKSISHRAVMFGAVAQGTTRVTGFLPGADCLSTIDCFRRMGVAIEREEETVVTIHGRGWNGLTEPDSFLDVGNSGTTIRLMLGILAGSPFYSAVIGDESIARRPMDRVVEPLRRMGAQIEGRKGGSFTPLGVRGGNLSSIEHVSRVASAQVKSCLLLAGLRADGITRIQEPYRSRDHTERMLPAFGIELQQSENEVSLSGDQQLSSPGEVRVPGDISSAAFLIAAALIVPNSHITIRNVGLNPTRTGILDSFREMGGAIEIVETGEWSGEAVGDITVTSSALKGVEVKGDRIPRLIDEIPILAVVATQANGRTVIRDAAELKVKETNRIAVTAQEMRRLGAVVEETADGLVIEGRTPLKGSHCNSHGDHRIGMATAIAGLIADGGVTVGRAGAIDISFPGFEHTLHRLTNG</sequence>
<feature type="binding site" evidence="9">
    <location>
        <position position="349"/>
    </location>
    <ligand>
        <name>phosphoenolpyruvate</name>
        <dbReference type="ChEBI" id="CHEBI:58702"/>
    </ligand>
</feature>
<evidence type="ECO:0000256" key="9">
    <source>
        <dbReference type="HAMAP-Rule" id="MF_00210"/>
    </source>
</evidence>
<dbReference type="PANTHER" id="PTHR21090:SF5">
    <property type="entry name" value="PENTAFUNCTIONAL AROM POLYPEPTIDE"/>
    <property type="match status" value="1"/>
</dbReference>
<dbReference type="UniPathway" id="UPA00053">
    <property type="reaction ID" value="UER00089"/>
</dbReference>
<comment type="caution">
    <text evidence="11">The sequence shown here is derived from an EMBL/GenBank/DDBJ whole genome shotgun (WGS) entry which is preliminary data.</text>
</comment>
<comment type="subunit">
    <text evidence="9">Monomer.</text>
</comment>
<dbReference type="Pfam" id="PF00275">
    <property type="entry name" value="EPSP_synthase"/>
    <property type="match status" value="1"/>
</dbReference>
<feature type="binding site" evidence="9">
    <location>
        <position position="171"/>
    </location>
    <ligand>
        <name>phosphoenolpyruvate</name>
        <dbReference type="ChEBI" id="CHEBI:58702"/>
    </ligand>
</feature>
<dbReference type="AlphaFoldDB" id="A0A2T4Z9Z1"/>
<dbReference type="FunFam" id="3.65.10.10:FF:000005">
    <property type="entry name" value="3-phosphoshikimate 1-carboxyvinyltransferase"/>
    <property type="match status" value="1"/>
</dbReference>
<dbReference type="CDD" id="cd01556">
    <property type="entry name" value="EPSP_synthase"/>
    <property type="match status" value="1"/>
</dbReference>
<dbReference type="GO" id="GO:0009073">
    <property type="term" value="P:aromatic amino acid family biosynthetic process"/>
    <property type="evidence" value="ECO:0007669"/>
    <property type="project" value="UniProtKB-KW"/>
</dbReference>
<dbReference type="EMBL" id="PZZP01000001">
    <property type="protein sequence ID" value="PTM58693.1"/>
    <property type="molecule type" value="Genomic_DNA"/>
</dbReference>
<keyword evidence="4 9" id="KW-0963">Cytoplasm</keyword>
<dbReference type="GO" id="GO:0008652">
    <property type="term" value="P:amino acid biosynthetic process"/>
    <property type="evidence" value="ECO:0007669"/>
    <property type="project" value="UniProtKB-KW"/>
</dbReference>
<feature type="binding site" evidence="9">
    <location>
        <position position="23"/>
    </location>
    <ligand>
        <name>phosphoenolpyruvate</name>
        <dbReference type="ChEBI" id="CHEBI:58702"/>
    </ligand>
</feature>
<feature type="binding site" evidence="9">
    <location>
        <position position="345"/>
    </location>
    <ligand>
        <name>3-phosphoshikimate</name>
        <dbReference type="ChEBI" id="CHEBI:145989"/>
    </ligand>
</feature>
<dbReference type="OrthoDB" id="9809920at2"/>
<accession>A0A2T4Z9Z1</accession>
<comment type="pathway">
    <text evidence="2 9">Metabolic intermediate biosynthesis; chorismate biosynthesis; chorismate from D-erythrose 4-phosphate and phosphoenolpyruvate: step 6/7.</text>
</comment>
<dbReference type="PIRSF" id="PIRSF000505">
    <property type="entry name" value="EPSPS"/>
    <property type="match status" value="1"/>
</dbReference>
<dbReference type="Gene3D" id="3.65.10.10">
    <property type="entry name" value="Enolpyruvate transferase domain"/>
    <property type="match status" value="2"/>
</dbReference>
<dbReference type="InterPro" id="IPR006264">
    <property type="entry name" value="EPSP_synthase"/>
</dbReference>
<gene>
    <name evidence="9" type="primary">aroA</name>
    <name evidence="11" type="ORF">C8J48_1281</name>
</gene>
<dbReference type="InterPro" id="IPR013792">
    <property type="entry name" value="RNA3'P_cycl/enolpyr_Trfase_a/b"/>
</dbReference>
<reference evidence="11 12" key="1">
    <citation type="submission" date="2018-04" db="EMBL/GenBank/DDBJ databases">
        <title>Genomic Encyclopedia of Archaeal and Bacterial Type Strains, Phase II (KMG-II): from individual species to whole genera.</title>
        <authorList>
            <person name="Goeker M."/>
        </authorList>
    </citation>
    <scope>NUCLEOTIDE SEQUENCE [LARGE SCALE GENOMIC DNA]</scope>
    <source>
        <strain evidence="11 12">DSM 45169</strain>
    </source>
</reference>
<feature type="binding site" evidence="9">
    <location>
        <position position="24"/>
    </location>
    <ligand>
        <name>3-phosphoshikimate</name>
        <dbReference type="ChEBI" id="CHEBI:145989"/>
    </ligand>
</feature>
<dbReference type="GO" id="GO:0003866">
    <property type="term" value="F:3-phosphoshikimate 1-carboxyvinyltransferase activity"/>
    <property type="evidence" value="ECO:0007669"/>
    <property type="project" value="UniProtKB-UniRule"/>
</dbReference>
<organism evidence="11 12">
    <name type="scientific">Desmospora activa DSM 45169</name>
    <dbReference type="NCBI Taxonomy" id="1121389"/>
    <lineage>
        <taxon>Bacteria</taxon>
        <taxon>Bacillati</taxon>
        <taxon>Bacillota</taxon>
        <taxon>Bacilli</taxon>
        <taxon>Bacillales</taxon>
        <taxon>Thermoactinomycetaceae</taxon>
        <taxon>Desmospora</taxon>
    </lineage>
</organism>
<dbReference type="GO" id="GO:0005737">
    <property type="term" value="C:cytoplasm"/>
    <property type="evidence" value="ECO:0007669"/>
    <property type="project" value="UniProtKB-SubCell"/>
</dbReference>
<comment type="catalytic activity">
    <reaction evidence="8">
        <text>3-phosphoshikimate + phosphoenolpyruvate = 5-O-(1-carboxyvinyl)-3-phosphoshikimate + phosphate</text>
        <dbReference type="Rhea" id="RHEA:21256"/>
        <dbReference type="ChEBI" id="CHEBI:43474"/>
        <dbReference type="ChEBI" id="CHEBI:57701"/>
        <dbReference type="ChEBI" id="CHEBI:58702"/>
        <dbReference type="ChEBI" id="CHEBI:145989"/>
        <dbReference type="EC" id="2.5.1.19"/>
    </reaction>
    <physiologicalReaction direction="left-to-right" evidence="8">
        <dbReference type="Rhea" id="RHEA:21257"/>
    </physiologicalReaction>
</comment>
<proteinExistence type="inferred from homology"/>
<feature type="binding site" evidence="9">
    <location>
        <position position="171"/>
    </location>
    <ligand>
        <name>3-phosphoshikimate</name>
        <dbReference type="ChEBI" id="CHEBI:145989"/>
    </ligand>
</feature>
<dbReference type="NCBIfam" id="TIGR01356">
    <property type="entry name" value="aroA"/>
    <property type="match status" value="1"/>
</dbReference>
<feature type="binding site" evidence="9">
    <location>
        <position position="96"/>
    </location>
    <ligand>
        <name>phosphoenolpyruvate</name>
        <dbReference type="ChEBI" id="CHEBI:58702"/>
    </ligand>
</feature>
<dbReference type="InterPro" id="IPR036968">
    <property type="entry name" value="Enolpyruvate_Tfrase_sf"/>
</dbReference>
<evidence type="ECO:0000256" key="4">
    <source>
        <dbReference type="ARBA" id="ARBA00022490"/>
    </source>
</evidence>
<comment type="function">
    <text evidence="1 9">Catalyzes the transfer of the enolpyruvyl moiety of phosphoenolpyruvate (PEP) to the 5-hydroxyl of shikimate-3-phosphate (S3P) to produce enolpyruvyl shikimate-3-phosphate and inorganic phosphate.</text>
</comment>
<feature type="binding site" evidence="9">
    <location>
        <position position="124"/>
    </location>
    <ligand>
        <name>phosphoenolpyruvate</name>
        <dbReference type="ChEBI" id="CHEBI:58702"/>
    </ligand>
</feature>
<evidence type="ECO:0000313" key="12">
    <source>
        <dbReference type="Proteomes" id="UP000241639"/>
    </source>
</evidence>
<protein>
    <recommendedName>
        <fullName evidence="9">3-phosphoshikimate 1-carboxyvinyltransferase</fullName>
        <ecNumber evidence="9">2.5.1.19</ecNumber>
    </recommendedName>
    <alternativeName>
        <fullName evidence="9">5-enolpyruvylshikimate-3-phosphate synthase</fullName>
        <shortName evidence="9">EPSP synthase</shortName>
        <shortName evidence="9">EPSPS</shortName>
    </alternativeName>
</protein>
<dbReference type="HAMAP" id="MF_00210">
    <property type="entry name" value="EPSP_synth"/>
    <property type="match status" value="1"/>
</dbReference>
<evidence type="ECO:0000256" key="3">
    <source>
        <dbReference type="ARBA" id="ARBA00009948"/>
    </source>
</evidence>